<protein>
    <submittedName>
        <fullName evidence="1">Uncharacterized protein</fullName>
    </submittedName>
</protein>
<dbReference type="AlphaFoldDB" id="A0AAD1IGK3"/>
<gene>
    <name evidence="1" type="ORF">MLIT_06910</name>
</gene>
<evidence type="ECO:0000313" key="2">
    <source>
        <dbReference type="Proteomes" id="UP000466607"/>
    </source>
</evidence>
<keyword evidence="2" id="KW-1185">Reference proteome</keyword>
<organism evidence="1 2">
    <name type="scientific">Mycolicibacterium litorale</name>
    <dbReference type="NCBI Taxonomy" id="758802"/>
    <lineage>
        <taxon>Bacteria</taxon>
        <taxon>Bacillati</taxon>
        <taxon>Actinomycetota</taxon>
        <taxon>Actinomycetes</taxon>
        <taxon>Mycobacteriales</taxon>
        <taxon>Mycobacteriaceae</taxon>
        <taxon>Mycolicibacterium</taxon>
    </lineage>
</organism>
<proteinExistence type="predicted"/>
<accession>A0AAD1IGK3</accession>
<dbReference type="EMBL" id="AP022586">
    <property type="protein sequence ID" value="BBY15099.1"/>
    <property type="molecule type" value="Genomic_DNA"/>
</dbReference>
<dbReference type="Proteomes" id="UP000466607">
    <property type="component" value="Chromosome"/>
</dbReference>
<reference evidence="1 2" key="1">
    <citation type="journal article" date="2019" name="Emerg. Microbes Infect.">
        <title>Comprehensive subspecies identification of 175 nontuberculous mycobacteria species based on 7547 genomic profiles.</title>
        <authorList>
            <person name="Matsumoto Y."/>
            <person name="Kinjo T."/>
            <person name="Motooka D."/>
            <person name="Nabeya D."/>
            <person name="Jung N."/>
            <person name="Uechi K."/>
            <person name="Horii T."/>
            <person name="Iida T."/>
            <person name="Fujita J."/>
            <person name="Nakamura S."/>
        </authorList>
    </citation>
    <scope>NUCLEOTIDE SEQUENCE [LARGE SCALE GENOMIC DNA]</scope>
    <source>
        <strain evidence="1 2">JCM 17423</strain>
    </source>
</reference>
<sequence length="66" mass="7101">MGKTAWQPYLSRVGAQQGVLTPAGRSVPGGLEVIAMATIKKTVRVLPGQTKKVRTGNVVWTIKRGR</sequence>
<name>A0AAD1IGK3_9MYCO</name>
<evidence type="ECO:0000313" key="1">
    <source>
        <dbReference type="EMBL" id="BBY15099.1"/>
    </source>
</evidence>